<sequence length="295" mass="31725">MPWIQLSLEAGDLDLEQLSDLLLEAGAVSVTFQDAADEPVLEPAPGATPLWSRTRVVALFEAGAEPAQLIAGLRAPLGEAAERIESATLEDRDWVRAWMDEFRPMRFGERVWICPSHQPPPDPDAVNILLDPGLAFGTGTHPTTALCLEWLDRHPPADLEVIDYGCGSGVLAIAALKLGARHVWAVDNDPQALIATRDNAGRNGVGEGVDTCLPEDVPALQADLMLANILANPLVELAPTLAGQVRPGGMIVLSGILAEQSDMVRAAYAAAFEHLVVDQQDGWVRISGRRRDQYA</sequence>
<feature type="binding site" evidence="6">
    <location>
        <position position="144"/>
    </location>
    <ligand>
        <name>S-adenosyl-L-methionine</name>
        <dbReference type="ChEBI" id="CHEBI:59789"/>
    </ligand>
</feature>
<evidence type="ECO:0000256" key="6">
    <source>
        <dbReference type="HAMAP-Rule" id="MF_00735"/>
    </source>
</evidence>
<dbReference type="SUPFAM" id="SSF53335">
    <property type="entry name" value="S-adenosyl-L-methionine-dependent methyltransferases"/>
    <property type="match status" value="1"/>
</dbReference>
<dbReference type="RefSeq" id="WP_096364960.1">
    <property type="nucleotide sequence ID" value="NZ_AP018052.1"/>
</dbReference>
<keyword evidence="7" id="KW-0687">Ribonucleoprotein</keyword>
<feature type="binding site" evidence="6">
    <location>
        <position position="187"/>
    </location>
    <ligand>
        <name>S-adenosyl-L-methionine</name>
        <dbReference type="ChEBI" id="CHEBI:59789"/>
    </ligand>
</feature>
<dbReference type="PIRSF" id="PIRSF000401">
    <property type="entry name" value="RPL11_MTase"/>
    <property type="match status" value="1"/>
</dbReference>
<evidence type="ECO:0000256" key="3">
    <source>
        <dbReference type="ARBA" id="ARBA00022603"/>
    </source>
</evidence>
<keyword evidence="7" id="KW-0689">Ribosomal protein</keyword>
<evidence type="ECO:0000313" key="8">
    <source>
        <dbReference type="Proteomes" id="UP000218765"/>
    </source>
</evidence>
<dbReference type="Proteomes" id="UP000218765">
    <property type="component" value="Chromosome"/>
</dbReference>
<evidence type="ECO:0000256" key="2">
    <source>
        <dbReference type="ARBA" id="ARBA00022490"/>
    </source>
</evidence>
<keyword evidence="8" id="KW-1185">Reference proteome</keyword>
<dbReference type="InterPro" id="IPR050078">
    <property type="entry name" value="Ribosomal_L11_MeTrfase_PrmA"/>
</dbReference>
<dbReference type="KEGG" id="ttc:FOKN1_0802"/>
<keyword evidence="2 6" id="KW-0963">Cytoplasm</keyword>
<dbReference type="HAMAP" id="MF_00735">
    <property type="entry name" value="Methyltr_PrmA"/>
    <property type="match status" value="1"/>
</dbReference>
<dbReference type="EC" id="2.1.1.-" evidence="6"/>
<dbReference type="Pfam" id="PF06325">
    <property type="entry name" value="PrmA"/>
    <property type="match status" value="1"/>
</dbReference>
<feature type="binding site" evidence="6">
    <location>
        <position position="165"/>
    </location>
    <ligand>
        <name>S-adenosyl-L-methionine</name>
        <dbReference type="ChEBI" id="CHEBI:59789"/>
    </ligand>
</feature>
<dbReference type="PANTHER" id="PTHR43648:SF1">
    <property type="entry name" value="ELECTRON TRANSFER FLAVOPROTEIN BETA SUBUNIT LYSINE METHYLTRANSFERASE"/>
    <property type="match status" value="1"/>
</dbReference>
<dbReference type="InterPro" id="IPR004498">
    <property type="entry name" value="Ribosomal_PrmA_MeTrfase"/>
</dbReference>
<name>A0A1Z4VPP5_9GAMM</name>
<gene>
    <name evidence="6" type="primary">prmA</name>
    <name evidence="7" type="ORF">FOKN1_0802</name>
</gene>
<dbReference type="GO" id="GO:0005840">
    <property type="term" value="C:ribosome"/>
    <property type="evidence" value="ECO:0007669"/>
    <property type="project" value="UniProtKB-KW"/>
</dbReference>
<organism evidence="7 8">
    <name type="scientific">Thiohalobacter thiocyanaticus</name>
    <dbReference type="NCBI Taxonomy" id="585455"/>
    <lineage>
        <taxon>Bacteria</taxon>
        <taxon>Pseudomonadati</taxon>
        <taxon>Pseudomonadota</taxon>
        <taxon>Gammaproteobacteria</taxon>
        <taxon>Thiohalobacterales</taxon>
        <taxon>Thiohalobacteraceae</taxon>
        <taxon>Thiohalobacter</taxon>
    </lineage>
</organism>
<evidence type="ECO:0000256" key="4">
    <source>
        <dbReference type="ARBA" id="ARBA00022679"/>
    </source>
</evidence>
<dbReference type="GO" id="GO:0005829">
    <property type="term" value="C:cytosol"/>
    <property type="evidence" value="ECO:0007669"/>
    <property type="project" value="TreeGrafter"/>
</dbReference>
<feature type="binding site" evidence="6">
    <location>
        <position position="228"/>
    </location>
    <ligand>
        <name>S-adenosyl-L-methionine</name>
        <dbReference type="ChEBI" id="CHEBI:59789"/>
    </ligand>
</feature>
<dbReference type="OrthoDB" id="9785995at2"/>
<comment type="function">
    <text evidence="6">Methylates ribosomal protein L11.</text>
</comment>
<dbReference type="EMBL" id="AP018052">
    <property type="protein sequence ID" value="BAZ93204.1"/>
    <property type="molecule type" value="Genomic_DNA"/>
</dbReference>
<protein>
    <recommendedName>
        <fullName evidence="6">Ribosomal protein L11 methyltransferase</fullName>
        <shortName evidence="6">L11 Mtase</shortName>
        <ecNumber evidence="6">2.1.1.-</ecNumber>
    </recommendedName>
</protein>
<proteinExistence type="inferred from homology"/>
<dbReference type="Gene3D" id="3.40.50.150">
    <property type="entry name" value="Vaccinia Virus protein VP39"/>
    <property type="match status" value="1"/>
</dbReference>
<keyword evidence="4 6" id="KW-0808">Transferase</keyword>
<dbReference type="NCBIfam" id="TIGR00406">
    <property type="entry name" value="prmA"/>
    <property type="match status" value="1"/>
</dbReference>
<dbReference type="PANTHER" id="PTHR43648">
    <property type="entry name" value="ELECTRON TRANSFER FLAVOPROTEIN BETA SUBUNIT LYSINE METHYLTRANSFERASE"/>
    <property type="match status" value="1"/>
</dbReference>
<reference evidence="7 8" key="1">
    <citation type="submission" date="2017-05" db="EMBL/GenBank/DDBJ databases">
        <title>Thiocyanate degradation by Thiohalobacter thiocyanaticus FOKN1.</title>
        <authorList>
            <person name="Oshiki M."/>
            <person name="Fukushima T."/>
            <person name="Kawano S."/>
            <person name="Nakagawa J."/>
        </authorList>
    </citation>
    <scope>NUCLEOTIDE SEQUENCE [LARGE SCALE GENOMIC DNA]</scope>
    <source>
        <strain evidence="7 8">FOKN1</strain>
    </source>
</reference>
<dbReference type="GO" id="GO:0032259">
    <property type="term" value="P:methylation"/>
    <property type="evidence" value="ECO:0007669"/>
    <property type="project" value="UniProtKB-KW"/>
</dbReference>
<comment type="catalytic activity">
    <reaction evidence="6">
        <text>L-lysyl-[protein] + 3 S-adenosyl-L-methionine = N(6),N(6),N(6)-trimethyl-L-lysyl-[protein] + 3 S-adenosyl-L-homocysteine + 3 H(+)</text>
        <dbReference type="Rhea" id="RHEA:54192"/>
        <dbReference type="Rhea" id="RHEA-COMP:9752"/>
        <dbReference type="Rhea" id="RHEA-COMP:13826"/>
        <dbReference type="ChEBI" id="CHEBI:15378"/>
        <dbReference type="ChEBI" id="CHEBI:29969"/>
        <dbReference type="ChEBI" id="CHEBI:57856"/>
        <dbReference type="ChEBI" id="CHEBI:59789"/>
        <dbReference type="ChEBI" id="CHEBI:61961"/>
    </reaction>
</comment>
<comment type="similarity">
    <text evidence="1 6">Belongs to the methyltransferase superfamily. PrmA family.</text>
</comment>
<evidence type="ECO:0000256" key="5">
    <source>
        <dbReference type="ARBA" id="ARBA00022691"/>
    </source>
</evidence>
<dbReference type="InterPro" id="IPR029063">
    <property type="entry name" value="SAM-dependent_MTases_sf"/>
</dbReference>
<dbReference type="GO" id="GO:0016279">
    <property type="term" value="F:protein-lysine N-methyltransferase activity"/>
    <property type="evidence" value="ECO:0007669"/>
    <property type="project" value="TreeGrafter"/>
</dbReference>
<keyword evidence="3 6" id="KW-0489">Methyltransferase</keyword>
<dbReference type="AlphaFoldDB" id="A0A1Z4VPP5"/>
<comment type="subcellular location">
    <subcellularLocation>
        <location evidence="6">Cytoplasm</location>
    </subcellularLocation>
</comment>
<accession>A0A1Z4VPP5</accession>
<keyword evidence="5 6" id="KW-0949">S-adenosyl-L-methionine</keyword>
<evidence type="ECO:0000256" key="1">
    <source>
        <dbReference type="ARBA" id="ARBA00009741"/>
    </source>
</evidence>
<evidence type="ECO:0000313" key="7">
    <source>
        <dbReference type="EMBL" id="BAZ93204.1"/>
    </source>
</evidence>